<dbReference type="InterPro" id="IPR043957">
    <property type="entry name" value="Vanin_C"/>
</dbReference>
<dbReference type="InterPro" id="IPR003010">
    <property type="entry name" value="C-N_Hydrolase"/>
</dbReference>
<evidence type="ECO:0000256" key="2">
    <source>
        <dbReference type="ARBA" id="ARBA00022801"/>
    </source>
</evidence>
<dbReference type="EMBL" id="OU898279">
    <property type="protein sequence ID" value="CAG9832525.1"/>
    <property type="molecule type" value="Genomic_DNA"/>
</dbReference>
<evidence type="ECO:0000256" key="3">
    <source>
        <dbReference type="SAM" id="Phobius"/>
    </source>
</evidence>
<feature type="domain" description="CN hydrolase" evidence="4">
    <location>
        <begin position="34"/>
        <end position="299"/>
    </location>
</feature>
<sequence length="539" mass="61307">MIIIIKLKLKMFQIWAVINILIIPTITFADVINYTAAIIEYHADSLNYSWSVDERVMWRAKDHIRILDSITEELEIILFPEKSLYYQENVSLSSTVIPKISEKICNSSETSVKEYLKLFSCAAIRKNTSIAINVIEQDNCTLNGTCESPIYYNTVVIFDNNGYLSGRYRKWNLFGEYQLSKPKEMDITTIKTKHNVTFGIFNCFDIIFNQPSLNLTRDLKVKNILFPNHWISELPYLTALQAQQMYAHENNITLLVSGKNSPMSGGSGSGIYIGEKGPVETILIGGKGGTKLLVKTVPNLETEDNFDLNITEDEDIDALAIKLDDFFLLRDLSMDDHTSIPLKENQSNIVEQVCNGDNVKICCNFNITMVVNETAKLMNYYRYHMAAFNGIRSFSGIRNASIEACGLVACLNESLSSCALRFPNYTEVSWPITFKSIVVEANFTLDQSRIQYPNSLLSSLKPILPQYTSWEKHESKESIIRRHSLNKNESRLLSFGIFGRDFNRDDLQDNHSSRSEMLSGSLLVILCLYLVSTLSINYR</sequence>
<feature type="transmembrane region" description="Helical" evidence="3">
    <location>
        <begin position="12"/>
        <end position="32"/>
    </location>
</feature>
<dbReference type="SUPFAM" id="SSF56317">
    <property type="entry name" value="Carbon-nitrogen hydrolase"/>
    <property type="match status" value="1"/>
</dbReference>
<dbReference type="PANTHER" id="PTHR10609">
    <property type="entry name" value="BIOTINIDASE-RELATED"/>
    <property type="match status" value="1"/>
</dbReference>
<comment type="similarity">
    <text evidence="1">Belongs to the carbon-nitrogen hydrolase superfamily. BTD/VNN family.</text>
</comment>
<keyword evidence="3" id="KW-1133">Transmembrane helix</keyword>
<evidence type="ECO:0000313" key="6">
    <source>
        <dbReference type="Proteomes" id="UP001153709"/>
    </source>
</evidence>
<evidence type="ECO:0000313" key="5">
    <source>
        <dbReference type="EMBL" id="CAG9832525.1"/>
    </source>
</evidence>
<dbReference type="InterPro" id="IPR036526">
    <property type="entry name" value="C-N_Hydrolase_sf"/>
</dbReference>
<evidence type="ECO:0000256" key="1">
    <source>
        <dbReference type="ARBA" id="ARBA00008225"/>
    </source>
</evidence>
<keyword evidence="3" id="KW-0812">Transmembrane</keyword>
<proteinExistence type="inferred from homology"/>
<dbReference type="Pfam" id="PF00795">
    <property type="entry name" value="CN_hydrolase"/>
    <property type="match status" value="1"/>
</dbReference>
<accession>A0A9N9SZH5</accession>
<reference evidence="5" key="1">
    <citation type="submission" date="2022-01" db="EMBL/GenBank/DDBJ databases">
        <authorList>
            <person name="King R."/>
        </authorList>
    </citation>
    <scope>NUCLEOTIDE SEQUENCE</scope>
</reference>
<dbReference type="PANTHER" id="PTHR10609:SF14">
    <property type="entry name" value="BIOTINIDASE"/>
    <property type="match status" value="1"/>
</dbReference>
<keyword evidence="6" id="KW-1185">Reference proteome</keyword>
<keyword evidence="3" id="KW-0472">Membrane</keyword>
<gene>
    <name evidence="5" type="ORF">DIABBA_LOCUS5998</name>
</gene>
<dbReference type="AlphaFoldDB" id="A0A9N9SZH5"/>
<dbReference type="Gene3D" id="3.60.110.10">
    <property type="entry name" value="Carbon-nitrogen hydrolase"/>
    <property type="match status" value="1"/>
</dbReference>
<dbReference type="Proteomes" id="UP001153709">
    <property type="component" value="Chromosome 4"/>
</dbReference>
<dbReference type="PROSITE" id="PS50263">
    <property type="entry name" value="CN_HYDROLASE"/>
    <property type="match status" value="1"/>
</dbReference>
<dbReference type="GO" id="GO:0016787">
    <property type="term" value="F:hydrolase activity"/>
    <property type="evidence" value="ECO:0007669"/>
    <property type="project" value="UniProtKB-KW"/>
</dbReference>
<dbReference type="OrthoDB" id="10250282at2759"/>
<dbReference type="InterPro" id="IPR040154">
    <property type="entry name" value="Biotinidase/VNN"/>
</dbReference>
<organism evidence="5 6">
    <name type="scientific">Diabrotica balteata</name>
    <name type="common">Banded cucumber beetle</name>
    <dbReference type="NCBI Taxonomy" id="107213"/>
    <lineage>
        <taxon>Eukaryota</taxon>
        <taxon>Metazoa</taxon>
        <taxon>Ecdysozoa</taxon>
        <taxon>Arthropoda</taxon>
        <taxon>Hexapoda</taxon>
        <taxon>Insecta</taxon>
        <taxon>Pterygota</taxon>
        <taxon>Neoptera</taxon>
        <taxon>Endopterygota</taxon>
        <taxon>Coleoptera</taxon>
        <taxon>Polyphaga</taxon>
        <taxon>Cucujiformia</taxon>
        <taxon>Chrysomeloidea</taxon>
        <taxon>Chrysomelidae</taxon>
        <taxon>Galerucinae</taxon>
        <taxon>Diabroticina</taxon>
        <taxon>Diabroticites</taxon>
        <taxon>Diabrotica</taxon>
    </lineage>
</organism>
<name>A0A9N9SZH5_DIABA</name>
<protein>
    <recommendedName>
        <fullName evidence="4">CN hydrolase domain-containing protein</fullName>
    </recommendedName>
</protein>
<dbReference type="Pfam" id="PF19018">
    <property type="entry name" value="Vanin_C"/>
    <property type="match status" value="1"/>
</dbReference>
<evidence type="ECO:0000259" key="4">
    <source>
        <dbReference type="PROSITE" id="PS50263"/>
    </source>
</evidence>
<keyword evidence="2" id="KW-0378">Hydrolase</keyword>